<dbReference type="Pfam" id="PF16875">
    <property type="entry name" value="Glyco_hydro_36N"/>
    <property type="match status" value="1"/>
</dbReference>
<comment type="similarity">
    <text evidence="5">Belongs to the glycosyl hydrolase.</text>
</comment>
<feature type="domain" description="Glycosyl hydrolase family 36 N-terminal" evidence="8">
    <location>
        <begin position="30"/>
        <end position="283"/>
    </location>
</feature>
<dbReference type="Pfam" id="PF16874">
    <property type="entry name" value="Glyco_hydro_36C"/>
    <property type="match status" value="1"/>
</dbReference>
<keyword evidence="10" id="KW-1185">Reference proteome</keyword>
<dbReference type="PANTHER" id="PTHR43053">
    <property type="entry name" value="GLYCOSIDASE FAMILY 31"/>
    <property type="match status" value="1"/>
</dbReference>
<evidence type="ECO:0000313" key="10">
    <source>
        <dbReference type="Proteomes" id="UP000069771"/>
    </source>
</evidence>
<dbReference type="Gene3D" id="2.60.40.1180">
    <property type="entry name" value="Golgi alpha-mannosidase II"/>
    <property type="match status" value="1"/>
</dbReference>
<dbReference type="GeneID" id="78479076"/>
<dbReference type="Gene3D" id="2.70.98.60">
    <property type="entry name" value="alpha-galactosidase from lactobacil brevis"/>
    <property type="match status" value="1"/>
</dbReference>
<dbReference type="Pfam" id="PF02065">
    <property type="entry name" value="Melibiase"/>
    <property type="match status" value="1"/>
</dbReference>
<dbReference type="EMBL" id="CP011391">
    <property type="protein sequence ID" value="AMK55720.1"/>
    <property type="molecule type" value="Genomic_DNA"/>
</dbReference>
<feature type="domain" description="Glycosyl hydrolase family 36 C-terminal" evidence="7">
    <location>
        <begin position="648"/>
        <end position="708"/>
    </location>
</feature>
<dbReference type="InterPro" id="IPR013780">
    <property type="entry name" value="Glyco_hydro_b"/>
</dbReference>
<gene>
    <name evidence="9" type="ORF">AALO17_25860</name>
</gene>
<comment type="catalytic activity">
    <reaction evidence="1 5">
        <text>Hydrolysis of terminal, non-reducing alpha-D-galactose residues in alpha-D-galactosides, including galactose oligosaccharides, galactomannans and galactolipids.</text>
        <dbReference type="EC" id="3.2.1.22"/>
    </reaction>
</comment>
<dbReference type="Gene3D" id="3.20.20.70">
    <property type="entry name" value="Aldolase class I"/>
    <property type="match status" value="1"/>
</dbReference>
<accession>A0A140DYJ3</accession>
<keyword evidence="4 5" id="KW-0326">Glycosidase</keyword>
<organism evidence="9 10">
    <name type="scientific">Faecalibaculum rodentium</name>
    <dbReference type="NCBI Taxonomy" id="1702221"/>
    <lineage>
        <taxon>Bacteria</taxon>
        <taxon>Bacillati</taxon>
        <taxon>Bacillota</taxon>
        <taxon>Erysipelotrichia</taxon>
        <taxon>Erysipelotrichales</taxon>
        <taxon>Erysipelotrichaceae</taxon>
        <taxon>Faecalibaculum</taxon>
    </lineage>
</organism>
<dbReference type="InterPro" id="IPR031704">
    <property type="entry name" value="Glyco_hydro_36_N"/>
</dbReference>
<sequence length="725" mass="82025">MAIQVIRDRIFQIETEHTCYQIQADRHNILSHLWYGPKTGGQVMDYLQDYPDVGFAGSIADAGNDRTYSLDTRLQEYPCEGTGDYRISAAGLEDSRGLDLRYEGYEILEGRPVLEGLPQIREAGNPLQTLVLHLADKVTEVTCDLFYVVDEENDAIIRSARFENRSGRPVWLDRTASLSLDVHHGEPVGLITFTGKHNKERQFTRRRLEQGIVSAGSTRGTSSHQQNPAVILTGPDTTETAGWAVGAMLVYSGSFRADAEMDQLGQTRLVMGINPYGFRWKLNPGESFQTPEAVLIRSDEGLEVLSLRFHRLIRQRLIPPRFRNRPRPVLINTWEAAYFNFDRKTILDIARQSADMDIDLLVLDDGWFGSRNSDNAGLGDWEVNEKKLEGSLQSLIEEVNAAGLDFGIWIEPEMVNEDSNLYRTHPDWVLKAPGRGPVRGRNQLVLDMTNPEVVDHLFQVFSKLLTDNHITYVKWDMNRSLADRHSDHLPEDRQGEVHHRYMLGVYDLLDRLTKAVPDVLFEGCSGGGGRFDAGMLYYTPQIWCSDDTDPHERTLIQYGTSFFYPPDTVGSHVSASPNHQTGRRTSLDTRAAAAMPGTFGYELDPETLDDLEREEIRGMNQLYRDLQPLIFHGRYYRLTNPGQGMALWQIADDDRVLVQGLVYETEPNALRRRVRLRGLDPKAVYRDADGMRRTGQALMTGGLLLPLTSGTDAPVTVILEREKTQ</sequence>
<evidence type="ECO:0000256" key="6">
    <source>
        <dbReference type="PIRSR" id="PIRSR005536-1"/>
    </source>
</evidence>
<proteinExistence type="inferred from homology"/>
<evidence type="ECO:0000259" key="7">
    <source>
        <dbReference type="Pfam" id="PF16874"/>
    </source>
</evidence>
<dbReference type="STRING" id="1702221.AALO17_25860"/>
<dbReference type="OrthoDB" id="9758822at2"/>
<dbReference type="InterPro" id="IPR002252">
    <property type="entry name" value="Glyco_hydro_36"/>
</dbReference>
<evidence type="ECO:0000256" key="5">
    <source>
        <dbReference type="PIRNR" id="PIRNR005536"/>
    </source>
</evidence>
<dbReference type="PRINTS" id="PR00743">
    <property type="entry name" value="GLHYDRLASE36"/>
</dbReference>
<dbReference type="GO" id="GO:0016052">
    <property type="term" value="P:carbohydrate catabolic process"/>
    <property type="evidence" value="ECO:0007669"/>
    <property type="project" value="InterPro"/>
</dbReference>
<dbReference type="InterPro" id="IPR038417">
    <property type="entry name" value="Alpga-gal_N_sf"/>
</dbReference>
<dbReference type="AlphaFoldDB" id="A0A140DYJ3"/>
<dbReference type="EC" id="3.2.1.22" evidence="2 5"/>
<dbReference type="Proteomes" id="UP000069771">
    <property type="component" value="Chromosome"/>
</dbReference>
<reference evidence="9 10" key="1">
    <citation type="journal article" date="2016" name="Gut Pathog.">
        <title>Whole genome sequencing of "Faecalibaculum rodentium" ALO17, isolated from C57BL/6J laboratory mouse feces.</title>
        <authorList>
            <person name="Lim S."/>
            <person name="Chang D.H."/>
            <person name="Ahn S."/>
            <person name="Kim B.C."/>
        </authorList>
    </citation>
    <scope>NUCLEOTIDE SEQUENCE [LARGE SCALE GENOMIC DNA]</scope>
    <source>
        <strain evidence="9 10">Alo17</strain>
    </source>
</reference>
<dbReference type="InterPro" id="IPR031705">
    <property type="entry name" value="Glyco_hydro_36_C"/>
</dbReference>
<evidence type="ECO:0000256" key="1">
    <source>
        <dbReference type="ARBA" id="ARBA00001255"/>
    </source>
</evidence>
<dbReference type="CDD" id="cd14791">
    <property type="entry name" value="GH36"/>
    <property type="match status" value="1"/>
</dbReference>
<evidence type="ECO:0000256" key="2">
    <source>
        <dbReference type="ARBA" id="ARBA00012755"/>
    </source>
</evidence>
<dbReference type="KEGG" id="fro:AALO17_25860"/>
<dbReference type="GO" id="GO:0004557">
    <property type="term" value="F:alpha-galactosidase activity"/>
    <property type="evidence" value="ECO:0007669"/>
    <property type="project" value="UniProtKB-UniRule"/>
</dbReference>
<dbReference type="FunFam" id="3.20.20.70:FF:000118">
    <property type="entry name" value="Alpha-galactosidase"/>
    <property type="match status" value="1"/>
</dbReference>
<dbReference type="PIRSF" id="PIRSF005536">
    <property type="entry name" value="Agal"/>
    <property type="match status" value="1"/>
</dbReference>
<evidence type="ECO:0000313" key="9">
    <source>
        <dbReference type="EMBL" id="AMK55720.1"/>
    </source>
</evidence>
<dbReference type="SUPFAM" id="SSF51445">
    <property type="entry name" value="(Trans)glycosidases"/>
    <property type="match status" value="1"/>
</dbReference>
<evidence type="ECO:0000259" key="8">
    <source>
        <dbReference type="Pfam" id="PF16875"/>
    </source>
</evidence>
<name>A0A140DYJ3_9FIRM</name>
<evidence type="ECO:0000256" key="3">
    <source>
        <dbReference type="ARBA" id="ARBA00022801"/>
    </source>
</evidence>
<feature type="active site" description="Proton donor" evidence="6">
    <location>
        <position position="546"/>
    </location>
</feature>
<dbReference type="PANTHER" id="PTHR43053:SF3">
    <property type="entry name" value="ALPHA-GALACTOSIDASE C-RELATED"/>
    <property type="match status" value="1"/>
</dbReference>
<evidence type="ECO:0000256" key="4">
    <source>
        <dbReference type="ARBA" id="ARBA00023295"/>
    </source>
</evidence>
<dbReference type="RefSeq" id="WP_067559694.1">
    <property type="nucleotide sequence ID" value="NZ_CANRYF010000050.1"/>
</dbReference>
<dbReference type="InterPro" id="IPR013785">
    <property type="entry name" value="Aldolase_TIM"/>
</dbReference>
<feature type="active site" description="Nucleophile" evidence="6">
    <location>
        <position position="476"/>
    </location>
</feature>
<keyword evidence="3 5" id="KW-0378">Hydrolase</keyword>
<dbReference type="PATRIC" id="fig|1702221.3.peg.2516"/>
<protein>
    <recommendedName>
        <fullName evidence="2 5">Alpha-galactosidase</fullName>
        <ecNumber evidence="2 5">3.2.1.22</ecNumber>
    </recommendedName>
</protein>
<dbReference type="InterPro" id="IPR017853">
    <property type="entry name" value="GH"/>
</dbReference>
<dbReference type="InterPro" id="IPR050985">
    <property type="entry name" value="Alpha-glycosidase_related"/>
</dbReference>